<proteinExistence type="predicted"/>
<reference evidence="2 3" key="1">
    <citation type="submission" date="2017-02" db="EMBL/GenBank/DDBJ databases">
        <title>Genomic diversity within the haloalkaliphilic genus Thioalkalivibrio.</title>
        <authorList>
            <person name="Ahn A.-C."/>
            <person name="Meier-Kolthoff J."/>
            <person name="Overmars L."/>
            <person name="Richter M."/>
            <person name="Woyke T."/>
            <person name="Sorokin D.Y."/>
            <person name="Muyzer G."/>
        </authorList>
    </citation>
    <scope>NUCLEOTIDE SEQUENCE [LARGE SCALE GENOMIC DNA]</scope>
    <source>
        <strain evidence="2 3">ALJD</strain>
    </source>
</reference>
<evidence type="ECO:0000313" key="3">
    <source>
        <dbReference type="Proteomes" id="UP000189462"/>
    </source>
</evidence>
<dbReference type="EMBL" id="MVBK01000002">
    <property type="protein sequence ID" value="OOG28772.1"/>
    <property type="molecule type" value="Genomic_DNA"/>
</dbReference>
<dbReference type="Proteomes" id="UP000189462">
    <property type="component" value="Unassembled WGS sequence"/>
</dbReference>
<keyword evidence="3" id="KW-1185">Reference proteome</keyword>
<feature type="chain" id="PRO_5010725000" evidence="1">
    <location>
        <begin position="22"/>
        <end position="97"/>
    </location>
</feature>
<name>A0A1V3NVD9_9GAMM</name>
<gene>
    <name evidence="2" type="ORF">B1C78_00800</name>
</gene>
<protein>
    <submittedName>
        <fullName evidence="2">Uncharacterized protein</fullName>
    </submittedName>
</protein>
<dbReference type="AlphaFoldDB" id="A0A1V3NVD9"/>
<keyword evidence="1" id="KW-0732">Signal</keyword>
<organism evidence="2 3">
    <name type="scientific">Thioalkalivibrio denitrificans</name>
    <dbReference type="NCBI Taxonomy" id="108003"/>
    <lineage>
        <taxon>Bacteria</taxon>
        <taxon>Pseudomonadati</taxon>
        <taxon>Pseudomonadota</taxon>
        <taxon>Gammaproteobacteria</taxon>
        <taxon>Chromatiales</taxon>
        <taxon>Ectothiorhodospiraceae</taxon>
        <taxon>Thioalkalivibrio</taxon>
    </lineage>
</organism>
<evidence type="ECO:0000256" key="1">
    <source>
        <dbReference type="SAM" id="SignalP"/>
    </source>
</evidence>
<accession>A0A1V3NVD9</accession>
<feature type="signal peptide" evidence="1">
    <location>
        <begin position="1"/>
        <end position="21"/>
    </location>
</feature>
<sequence>MSLVLPAIAAVALMASPAVHGQAGGEGGHYASLTEATLALNRDLAREYARGLQLISTGHVQDNTRRWEGSASLRPRNQATVYPMGDDGVMLEMTFRY</sequence>
<evidence type="ECO:0000313" key="2">
    <source>
        <dbReference type="EMBL" id="OOG28772.1"/>
    </source>
</evidence>
<comment type="caution">
    <text evidence="2">The sequence shown here is derived from an EMBL/GenBank/DDBJ whole genome shotgun (WGS) entry which is preliminary data.</text>
</comment>